<dbReference type="Gene3D" id="3.30.559.10">
    <property type="entry name" value="Chloramphenicol acetyltransferase-like domain"/>
    <property type="match status" value="1"/>
</dbReference>
<dbReference type="PANTHER" id="PTHR45527:SF1">
    <property type="entry name" value="FATTY ACID SYNTHASE"/>
    <property type="match status" value="1"/>
</dbReference>
<dbReference type="CDD" id="cd19531">
    <property type="entry name" value="LCL_NRPS-like"/>
    <property type="match status" value="1"/>
</dbReference>
<dbReference type="FunFam" id="3.40.50.980:FF:000001">
    <property type="entry name" value="Non-ribosomal peptide synthetase"/>
    <property type="match status" value="1"/>
</dbReference>
<dbReference type="GO" id="GO:0044550">
    <property type="term" value="P:secondary metabolite biosynthetic process"/>
    <property type="evidence" value="ECO:0007669"/>
    <property type="project" value="UniProtKB-ARBA"/>
</dbReference>
<dbReference type="Pfam" id="PF13193">
    <property type="entry name" value="AMP-binding_C"/>
    <property type="match status" value="1"/>
</dbReference>
<dbReference type="PANTHER" id="PTHR45527">
    <property type="entry name" value="NONRIBOSOMAL PEPTIDE SYNTHETASE"/>
    <property type="match status" value="1"/>
</dbReference>
<dbReference type="GO" id="GO:0003824">
    <property type="term" value="F:catalytic activity"/>
    <property type="evidence" value="ECO:0007669"/>
    <property type="project" value="InterPro"/>
</dbReference>
<dbReference type="Gene3D" id="2.30.38.10">
    <property type="entry name" value="Luciferase, Domain 3"/>
    <property type="match status" value="1"/>
</dbReference>
<reference evidence="4 5" key="1">
    <citation type="journal article" date="2015" name="BMC Genomics">
        <title>Genome mining reveals unlocked bioactive potential of marine Gram-negative bacteria.</title>
        <authorList>
            <person name="Machado H."/>
            <person name="Sonnenschein E.C."/>
            <person name="Melchiorsen J."/>
            <person name="Gram L."/>
        </authorList>
    </citation>
    <scope>NUCLEOTIDE SEQUENCE [LARGE SCALE GENOMIC DNA]</scope>
    <source>
        <strain evidence="4 5">S2471</strain>
    </source>
</reference>
<dbReference type="AlphaFoldDB" id="A0A0F4QN16"/>
<dbReference type="InterPro" id="IPR023213">
    <property type="entry name" value="CAT-like_dom_sf"/>
</dbReference>
<evidence type="ECO:0000313" key="4">
    <source>
        <dbReference type="EMBL" id="KJZ08729.1"/>
    </source>
</evidence>
<dbReference type="Gene3D" id="1.10.1200.10">
    <property type="entry name" value="ACP-like"/>
    <property type="match status" value="1"/>
</dbReference>
<dbReference type="InterPro" id="IPR044894">
    <property type="entry name" value="TubC_N_sf"/>
</dbReference>
<gene>
    <name evidence="4" type="ORF">TW77_11545</name>
</gene>
<keyword evidence="5" id="KW-1185">Reference proteome</keyword>
<dbReference type="InterPro" id="IPR036736">
    <property type="entry name" value="ACP-like_sf"/>
</dbReference>
<sequence length="1174" mass="129965">MIAQLVKSAADQGVYLYAKEGALHFDLTVAEFPAALKQDIIANKAEIIAFLSHAEGTSGNAQGPQPGQYPDGCVLSYTQQRFWLLEQMQSGQSQYNMPVALNVEGALELTLVEKVLSTIVARHQILRTVYREQDDEVRQHILPEHDFSLGFVDLSDSQGEQQQAQLSQCLLEEAQRPFDLTQQLSIRGQYLKLEGTGHDQRGVLLLTLHHIASDGWSMDVLINEFVTLYRAYSAEQVNPLPELALQYADFAVWQRDKMQGGEFEKQLAFWQQALEDAPLTHSLPTQHHRPEVKQTQGAHVTATLPAYVAQQLGAVARQAQLSPFMLMHAVLGVVLSRHSNQSDVVIGTPVANRADEALSPLIGCFVNTLALRLNTRHNTLESYLDHVRQVHMNAQVNQDVPFEQLIDALNLPRTSSYTPLVQVMLTTNDKFTDGNDESALMALPDVSLSPLQGSHPAIKFDLEIALNISENQIETTWNYDVALFDAEFVEQLSEHFNNALIALADMSAQTRSTLPLNRLSILGDKLESYLIDGLNNNAADYPVDKCIHEVFEEQALQTPDQLAVKFGNKQLTYRELNERANQLAHFLTREYQVTPDTFIGLCVERSLEMIIGTLAILKAGAAYVPLDPAYPRQRVTYMMENSGVKIILSTHFIIEQLDLTDYHSVCIDGLGNEQVVQTFVDYPTYNPSELVTGLTSSNLAYAIYTSGSTGKPKGVLLEHKGIVNIAFNHRHYLKVDEQSKVLHFASMSFDAGTWEYVMALLSGATLVIADSVQRLSPESIGQLLHSEAITHVLLPPAFLAMMEFRDDLALKALAVGGEACDQEVVEQWGGAYRMVNAYGPTEISICATWAELRPGQKVTIGKPLKNTSAFVLDSNQALLSPGVVGELYISGVGLARGYHQLPEQTAERFIPNPYFDGHNKCVTETLYKTGDLVRYLPDGELEYLGRIDQQVKIRGFRIEISEIEGLLSECPDVDAAVVTVASSATGAKHLVAYVQLNNKHAKNSASGHENINDDKAAVQRIKTELADKLPDYMVPGMFVSVSHWPLTSNGKIDKRALPEPDLAAVEGEYIAPETPSEQRLVAIWAQLLHLQESEISTSANFFALGGHSLLVSKLVRAITSDPELQLQQIDMQDIFTAQSLAQLAQHIDLLRMQQLNAQAADSICDQDLVEDGEI</sequence>
<protein>
    <recommendedName>
        <fullName evidence="3">Carrier domain-containing protein</fullName>
    </recommendedName>
</protein>
<accession>A0A0F4QN16</accession>
<dbReference type="RefSeq" id="WP_046005134.1">
    <property type="nucleotide sequence ID" value="NZ_JXYA01000024.1"/>
</dbReference>
<feature type="domain" description="Carrier" evidence="3">
    <location>
        <begin position="1071"/>
        <end position="1151"/>
    </location>
</feature>
<dbReference type="PATRIC" id="fig|43658.5.peg.2441"/>
<dbReference type="Pfam" id="PF00501">
    <property type="entry name" value="AMP-binding"/>
    <property type="match status" value="1"/>
</dbReference>
<dbReference type="EMBL" id="JXYA01000024">
    <property type="protein sequence ID" value="KJZ08729.1"/>
    <property type="molecule type" value="Genomic_DNA"/>
</dbReference>
<dbReference type="InterPro" id="IPR045851">
    <property type="entry name" value="AMP-bd_C_sf"/>
</dbReference>
<proteinExistence type="predicted"/>
<evidence type="ECO:0000313" key="5">
    <source>
        <dbReference type="Proteomes" id="UP000033452"/>
    </source>
</evidence>
<dbReference type="Gene3D" id="1.10.10.1830">
    <property type="entry name" value="Non-ribosomal peptide synthase, adenylation domain"/>
    <property type="match status" value="1"/>
</dbReference>
<keyword evidence="1" id="KW-0596">Phosphopantetheine</keyword>
<dbReference type="PROSITE" id="PS50075">
    <property type="entry name" value="CARRIER"/>
    <property type="match status" value="1"/>
</dbReference>
<dbReference type="InterPro" id="IPR041464">
    <property type="entry name" value="TubC_N"/>
</dbReference>
<dbReference type="CDD" id="cd05930">
    <property type="entry name" value="A_NRPS"/>
    <property type="match status" value="1"/>
</dbReference>
<dbReference type="GO" id="GO:0005829">
    <property type="term" value="C:cytosol"/>
    <property type="evidence" value="ECO:0007669"/>
    <property type="project" value="TreeGrafter"/>
</dbReference>
<dbReference type="Proteomes" id="UP000033452">
    <property type="component" value="Unassembled WGS sequence"/>
</dbReference>
<comment type="caution">
    <text evidence="4">The sequence shown here is derived from an EMBL/GenBank/DDBJ whole genome shotgun (WGS) entry which is preliminary data.</text>
</comment>
<dbReference type="InterPro" id="IPR000873">
    <property type="entry name" value="AMP-dep_synth/lig_dom"/>
</dbReference>
<dbReference type="SUPFAM" id="SSF47336">
    <property type="entry name" value="ACP-like"/>
    <property type="match status" value="1"/>
</dbReference>
<dbReference type="Pfam" id="PF18563">
    <property type="entry name" value="TubC_N"/>
    <property type="match status" value="1"/>
</dbReference>
<dbReference type="InterPro" id="IPR001242">
    <property type="entry name" value="Condensation_dom"/>
</dbReference>
<dbReference type="Pfam" id="PF00550">
    <property type="entry name" value="PP-binding"/>
    <property type="match status" value="1"/>
</dbReference>
<name>A0A0F4QN16_9GAMM</name>
<dbReference type="FunFam" id="3.40.50.12780:FF:000012">
    <property type="entry name" value="Non-ribosomal peptide synthetase"/>
    <property type="match status" value="1"/>
</dbReference>
<evidence type="ECO:0000256" key="2">
    <source>
        <dbReference type="ARBA" id="ARBA00022553"/>
    </source>
</evidence>
<organism evidence="4 5">
    <name type="scientific">Pseudoalteromonas rubra</name>
    <dbReference type="NCBI Taxonomy" id="43658"/>
    <lineage>
        <taxon>Bacteria</taxon>
        <taxon>Pseudomonadati</taxon>
        <taxon>Pseudomonadota</taxon>
        <taxon>Gammaproteobacteria</taxon>
        <taxon>Alteromonadales</taxon>
        <taxon>Pseudoalteromonadaceae</taxon>
        <taxon>Pseudoalteromonas</taxon>
    </lineage>
</organism>
<keyword evidence="2" id="KW-0597">Phosphoprotein</keyword>
<dbReference type="Gene3D" id="3.40.50.980">
    <property type="match status" value="2"/>
</dbReference>
<dbReference type="OrthoDB" id="9757559at2"/>
<dbReference type="Pfam" id="PF00668">
    <property type="entry name" value="Condensation"/>
    <property type="match status" value="1"/>
</dbReference>
<dbReference type="SUPFAM" id="SSF56801">
    <property type="entry name" value="Acetyl-CoA synthetase-like"/>
    <property type="match status" value="1"/>
</dbReference>
<dbReference type="InterPro" id="IPR010071">
    <property type="entry name" value="AA_adenyl_dom"/>
</dbReference>
<evidence type="ECO:0000259" key="3">
    <source>
        <dbReference type="PROSITE" id="PS50075"/>
    </source>
</evidence>
<dbReference type="SUPFAM" id="SSF52777">
    <property type="entry name" value="CoA-dependent acyltransferases"/>
    <property type="match status" value="2"/>
</dbReference>
<dbReference type="FunFam" id="3.30.300.30:FF:000010">
    <property type="entry name" value="Enterobactin synthetase component F"/>
    <property type="match status" value="1"/>
</dbReference>
<dbReference type="InterPro" id="IPR025110">
    <property type="entry name" value="AMP-bd_C"/>
</dbReference>
<dbReference type="GO" id="GO:0043041">
    <property type="term" value="P:amino acid activation for nonribosomal peptide biosynthetic process"/>
    <property type="evidence" value="ECO:0007669"/>
    <property type="project" value="TreeGrafter"/>
</dbReference>
<dbReference type="InterPro" id="IPR009081">
    <property type="entry name" value="PP-bd_ACP"/>
</dbReference>
<dbReference type="Gene3D" id="3.30.300.30">
    <property type="match status" value="1"/>
</dbReference>
<dbReference type="GO" id="GO:0031177">
    <property type="term" value="F:phosphopantetheine binding"/>
    <property type="evidence" value="ECO:0007669"/>
    <property type="project" value="TreeGrafter"/>
</dbReference>
<evidence type="ECO:0000256" key="1">
    <source>
        <dbReference type="ARBA" id="ARBA00022450"/>
    </source>
</evidence>
<dbReference type="NCBIfam" id="TIGR01733">
    <property type="entry name" value="AA-adenyl-dom"/>
    <property type="match status" value="1"/>
</dbReference>
<dbReference type="Gene3D" id="3.30.559.30">
    <property type="entry name" value="Nonribosomal peptide synthetase, condensation domain"/>
    <property type="match status" value="1"/>
</dbReference>